<reference evidence="1" key="1">
    <citation type="submission" date="2016-12" db="EMBL/GenBank/DDBJ databases">
        <authorList>
            <person name="Moulin L."/>
        </authorList>
    </citation>
    <scope>NUCLEOTIDE SEQUENCE [LARGE SCALE GENOMIC DNA]</scope>
    <source>
        <strain evidence="1">STM 7183</strain>
    </source>
</reference>
<name>A0A1N7SSV3_9BURK</name>
<organism evidence="1 2">
    <name type="scientific">Paraburkholderia piptadeniae</name>
    <dbReference type="NCBI Taxonomy" id="1701573"/>
    <lineage>
        <taxon>Bacteria</taxon>
        <taxon>Pseudomonadati</taxon>
        <taxon>Pseudomonadota</taxon>
        <taxon>Betaproteobacteria</taxon>
        <taxon>Burkholderiales</taxon>
        <taxon>Burkholderiaceae</taxon>
        <taxon>Paraburkholderia</taxon>
    </lineage>
</organism>
<accession>A0A1N7SSV3</accession>
<dbReference type="Proteomes" id="UP000195569">
    <property type="component" value="Unassembled WGS sequence"/>
</dbReference>
<proteinExistence type="predicted"/>
<sequence>MSKLIQRVHAPRQSGKTTAAAALILGYGQIGIHAAYIAEKEVYAVGTAMRFGLPKANVYGWSLELLNSGVLDRYQAIIVDNAERLRTVEGDAIDLIAQRYRTRIVPFPSIVGFYRGDPPDEEGRDNASY</sequence>
<comment type="caution">
    <text evidence="1">The sequence shown here is derived from an EMBL/GenBank/DDBJ whole genome shotgun (WGS) entry which is preliminary data.</text>
</comment>
<protein>
    <submittedName>
        <fullName evidence="1">Uncharacterized protein</fullName>
    </submittedName>
</protein>
<dbReference type="RefSeq" id="WP_143811130.1">
    <property type="nucleotide sequence ID" value="NZ_CYGY02000083.1"/>
</dbReference>
<gene>
    <name evidence="1" type="ORF">BN2476_830034</name>
</gene>
<evidence type="ECO:0000313" key="1">
    <source>
        <dbReference type="EMBL" id="SIT50463.1"/>
    </source>
</evidence>
<dbReference type="AlphaFoldDB" id="A0A1N7SSV3"/>
<keyword evidence="2" id="KW-1185">Reference proteome</keyword>
<evidence type="ECO:0000313" key="2">
    <source>
        <dbReference type="Proteomes" id="UP000195569"/>
    </source>
</evidence>
<dbReference type="EMBL" id="CYGY02000083">
    <property type="protein sequence ID" value="SIT50463.1"/>
    <property type="molecule type" value="Genomic_DNA"/>
</dbReference>